<dbReference type="InterPro" id="IPR011990">
    <property type="entry name" value="TPR-like_helical_dom_sf"/>
</dbReference>
<protein>
    <submittedName>
        <fullName evidence="3">Predicted O-linked N-acetylglucosamine transferase, SPINDLY family</fullName>
    </submittedName>
</protein>
<dbReference type="RefSeq" id="WP_002661562.1">
    <property type="nucleotide sequence ID" value="NZ_UFTJ01000001.1"/>
</dbReference>
<proteinExistence type="predicted"/>
<dbReference type="GO" id="GO:0016740">
    <property type="term" value="F:transferase activity"/>
    <property type="evidence" value="ECO:0007669"/>
    <property type="project" value="UniProtKB-KW"/>
</dbReference>
<dbReference type="PANTHER" id="PTHR12558">
    <property type="entry name" value="CELL DIVISION CYCLE 16,23,27"/>
    <property type="match status" value="1"/>
</dbReference>
<evidence type="ECO:0000256" key="2">
    <source>
        <dbReference type="SAM" id="SignalP"/>
    </source>
</evidence>
<dbReference type="Pfam" id="PF13181">
    <property type="entry name" value="TPR_8"/>
    <property type="match status" value="2"/>
</dbReference>
<evidence type="ECO:0000313" key="3">
    <source>
        <dbReference type="EMBL" id="SSZ46770.1"/>
    </source>
</evidence>
<sequence length="552" mass="61422">MMLYNVRKLTFSAAMMAGVAVFNAQSVQDGVNLVDSHKYAQARGVFEKLMQANPKDANNFFYMGNTYLTQFEPNFDKATEYFQKGLAQSSNSHLNKIGIATVKLGKGDRSGIAEIQKVVSDSREKDAEVLYRAAEALTLFEKNNAPDLAIDYLNKAIERSKGGVAPQIYYSLGDAYRLKKEAGNAMNAYEKALAVSRSKASVFTRMATLWMAANQWKLADENITKAISADPSYAPAYKALAAYKTRFQENAAVTQALINYAKYADEDPDTQLEISKMYFVNNDYAQSQKLLGTIFSKVEDPIKYKLRAYNEYKLGGDMAQAKADLNQFKNSVTDKSRIQPADTALEGLFIAIDAKNEADATRKAELLAEANQKIAVAKNIQDQTLDWDMEFAKINGGAVTAEMVEAGPQSPKIQELKTKLATNPKDANVLVELGTAYQEAQNWNGAIFTWDKMIALAPDWEYSFYAKGVAYQQLGKHDMAELSYQKYIDTVAKKSQAEQDAQKQSLSYAYFLVAHYNQEKNLPLAKEYAAKAVMLNPSYEDAVKLNTALQAK</sequence>
<feature type="repeat" description="TPR" evidence="1">
    <location>
        <begin position="427"/>
        <end position="460"/>
    </location>
</feature>
<dbReference type="AlphaFoldDB" id="A0A376C0L0"/>
<organism evidence="3 4">
    <name type="scientific">Bergeyella zoohelcum</name>
    <dbReference type="NCBI Taxonomy" id="1015"/>
    <lineage>
        <taxon>Bacteria</taxon>
        <taxon>Pseudomonadati</taxon>
        <taxon>Bacteroidota</taxon>
        <taxon>Flavobacteriia</taxon>
        <taxon>Flavobacteriales</taxon>
        <taxon>Weeksellaceae</taxon>
        <taxon>Bergeyella</taxon>
    </lineage>
</organism>
<keyword evidence="2" id="KW-0732">Signal</keyword>
<evidence type="ECO:0000256" key="1">
    <source>
        <dbReference type="PROSITE-ProRule" id="PRU00339"/>
    </source>
</evidence>
<keyword evidence="1" id="KW-0802">TPR repeat</keyword>
<gene>
    <name evidence="3" type="ORF">NCTC11661_00425</name>
</gene>
<dbReference type="InterPro" id="IPR019734">
    <property type="entry name" value="TPR_rpt"/>
</dbReference>
<dbReference type="SMART" id="SM00028">
    <property type="entry name" value="TPR"/>
    <property type="match status" value="7"/>
</dbReference>
<feature type="repeat" description="TPR" evidence="1">
    <location>
        <begin position="166"/>
        <end position="199"/>
    </location>
</feature>
<keyword evidence="3" id="KW-0808">Transferase</keyword>
<dbReference type="SUPFAM" id="SSF48452">
    <property type="entry name" value="TPR-like"/>
    <property type="match status" value="1"/>
</dbReference>
<accession>A0A376C0L0</accession>
<name>A0A376C0L0_9FLAO</name>
<reference evidence="3 4" key="1">
    <citation type="submission" date="2018-06" db="EMBL/GenBank/DDBJ databases">
        <authorList>
            <consortium name="Pathogen Informatics"/>
            <person name="Doyle S."/>
        </authorList>
    </citation>
    <scope>NUCLEOTIDE SEQUENCE [LARGE SCALE GENOMIC DNA]</scope>
    <source>
        <strain evidence="3 4">NCTC11661</strain>
    </source>
</reference>
<feature type="chain" id="PRO_5016649113" evidence="2">
    <location>
        <begin position="25"/>
        <end position="552"/>
    </location>
</feature>
<dbReference type="Gene3D" id="1.25.40.10">
    <property type="entry name" value="Tetratricopeptide repeat domain"/>
    <property type="match status" value="3"/>
</dbReference>
<feature type="signal peptide" evidence="2">
    <location>
        <begin position="1"/>
        <end position="24"/>
    </location>
</feature>
<feature type="repeat" description="TPR" evidence="1">
    <location>
        <begin position="200"/>
        <end position="233"/>
    </location>
</feature>
<dbReference type="PROSITE" id="PS50005">
    <property type="entry name" value="TPR"/>
    <property type="match status" value="3"/>
</dbReference>
<dbReference type="PANTHER" id="PTHR12558:SF13">
    <property type="entry name" value="CELL DIVISION CYCLE PROTEIN 27 HOMOLOG"/>
    <property type="match status" value="1"/>
</dbReference>
<evidence type="ECO:0000313" key="4">
    <source>
        <dbReference type="Proteomes" id="UP000255515"/>
    </source>
</evidence>
<dbReference type="SUPFAM" id="SSF81901">
    <property type="entry name" value="HCP-like"/>
    <property type="match status" value="1"/>
</dbReference>
<dbReference type="EMBL" id="UFTJ01000001">
    <property type="protein sequence ID" value="SSZ46770.1"/>
    <property type="molecule type" value="Genomic_DNA"/>
</dbReference>
<dbReference type="Proteomes" id="UP000255515">
    <property type="component" value="Unassembled WGS sequence"/>
</dbReference>